<evidence type="ECO:0000313" key="4">
    <source>
        <dbReference type="Proteomes" id="UP000469011"/>
    </source>
</evidence>
<organism evidence="3 4">
    <name type="scientific">Jiella pacifica</name>
    <dbReference type="NCBI Taxonomy" id="2696469"/>
    <lineage>
        <taxon>Bacteria</taxon>
        <taxon>Pseudomonadati</taxon>
        <taxon>Pseudomonadota</taxon>
        <taxon>Alphaproteobacteria</taxon>
        <taxon>Hyphomicrobiales</taxon>
        <taxon>Aurantimonadaceae</taxon>
        <taxon>Jiella</taxon>
    </lineage>
</organism>
<feature type="compositionally biased region" description="Basic and acidic residues" evidence="1">
    <location>
        <begin position="482"/>
        <end position="496"/>
    </location>
</feature>
<evidence type="ECO:0000256" key="1">
    <source>
        <dbReference type="SAM" id="MobiDB-lite"/>
    </source>
</evidence>
<feature type="compositionally biased region" description="Low complexity" evidence="1">
    <location>
        <begin position="440"/>
        <end position="459"/>
    </location>
</feature>
<dbReference type="AlphaFoldDB" id="A0A6N9T971"/>
<feature type="region of interest" description="Disordered" evidence="1">
    <location>
        <begin position="440"/>
        <end position="504"/>
    </location>
</feature>
<gene>
    <name evidence="3" type="ORF">GTK09_25835</name>
</gene>
<dbReference type="Gene3D" id="3.40.50.300">
    <property type="entry name" value="P-loop containing nucleotide triphosphate hydrolases"/>
    <property type="match status" value="1"/>
</dbReference>
<dbReference type="RefSeq" id="WP_163466285.1">
    <property type="nucleotide sequence ID" value="NZ_JAAAMG010000040.1"/>
</dbReference>
<evidence type="ECO:0000259" key="2">
    <source>
        <dbReference type="Pfam" id="PF12696"/>
    </source>
</evidence>
<dbReference type="InterPro" id="IPR027417">
    <property type="entry name" value="P-loop_NTPase"/>
</dbReference>
<protein>
    <submittedName>
        <fullName evidence="3">TraM recognition domain-containing protein</fullName>
    </submittedName>
</protein>
<dbReference type="Proteomes" id="UP000469011">
    <property type="component" value="Unassembled WGS sequence"/>
</dbReference>
<reference evidence="3 4" key="1">
    <citation type="submission" date="2020-01" db="EMBL/GenBank/DDBJ databases">
        <title>Jiella pacifica sp. nov.</title>
        <authorList>
            <person name="Xue Z."/>
            <person name="Zhu S."/>
            <person name="Chen J."/>
            <person name="Yang J."/>
        </authorList>
    </citation>
    <scope>NUCLEOTIDE SEQUENCE [LARGE SCALE GENOMIC DNA]</scope>
    <source>
        <strain evidence="3 4">40Bstr34</strain>
    </source>
</reference>
<dbReference type="SUPFAM" id="SSF52540">
    <property type="entry name" value="P-loop containing nucleoside triphosphate hydrolases"/>
    <property type="match status" value="1"/>
</dbReference>
<name>A0A6N9T971_9HYPH</name>
<dbReference type="InterPro" id="IPR032689">
    <property type="entry name" value="TraG-D_C"/>
</dbReference>
<feature type="compositionally biased region" description="Low complexity" evidence="1">
    <location>
        <begin position="472"/>
        <end position="481"/>
    </location>
</feature>
<proteinExistence type="predicted"/>
<comment type="caution">
    <text evidence="3">The sequence shown here is derived from an EMBL/GenBank/DDBJ whole genome shotgun (WGS) entry which is preliminary data.</text>
</comment>
<feature type="compositionally biased region" description="Gly residues" evidence="1">
    <location>
        <begin position="460"/>
        <end position="471"/>
    </location>
</feature>
<accession>A0A6N9T971</accession>
<dbReference type="EMBL" id="JAAAMG010000040">
    <property type="protein sequence ID" value="NDW07830.1"/>
    <property type="molecule type" value="Genomic_DNA"/>
</dbReference>
<feature type="domain" description="TraD/TraG TraM recognition site" evidence="2">
    <location>
        <begin position="343"/>
        <end position="453"/>
    </location>
</feature>
<keyword evidence="4" id="KW-1185">Reference proteome</keyword>
<sequence length="555" mass="61124">MDIDGHAYVVFYVLPSHSPHSARGSYVPVESPRMEYVSDLDTPLLRLSDKDYFTLRDAAEGVAVFGAIGSGKTSGMKTLATAYLRAGMGGLVCCAKPDEVELWKRYAAEAGRSGDLVLFGEGGHGFNFLDYELRRQGMRGIGSVTECIMQIVEAEKVVMTSSGGGEPFWERSPRQLLNNTLPLLFAARGVIRMEDIVRFLGSAPQTPESLSDKEWQARSFMYQVLRRAMSEPCAPIDQDDGRSITEFWQRQYATLDTRTRSNLLINLTTLLDRFLRGRMRDLFSRQTTVVPEETFGQGRIIVLAMPSLSWNEDGLIAQHIFKYMWQRAVLRRNTLPQGYRKRPVFLWVDEAQYFVNKEDAKYQSTCRSSLGCTVYLSQSLPSYHAAMGGEKAKPTTEQFLGNFVSKIFMSNTDPETNDWAARTIGRTLVIRRNFNTGWSSSTGRGISSNSGTSSSSGTGSNSGHGPGGYSGGSSSSNQKGANEGRGRSAQRNDSRSGGEGGSEVMDYAVEPGVFVHNLRSGGPANNFMVDAVLMKGSRSFHATGNAVLPITFSQR</sequence>
<dbReference type="Pfam" id="PF12696">
    <property type="entry name" value="TraG-D_C"/>
    <property type="match status" value="1"/>
</dbReference>
<evidence type="ECO:0000313" key="3">
    <source>
        <dbReference type="EMBL" id="NDW07830.1"/>
    </source>
</evidence>